<dbReference type="PANTHER" id="PTHR13278:SF0">
    <property type="entry name" value="ZINC FINGER PROTEIN 830"/>
    <property type="match status" value="1"/>
</dbReference>
<keyword evidence="10" id="KW-1185">Reference proteome</keyword>
<dbReference type="EMBL" id="AFYH01146383">
    <property type="status" value="NOT_ANNOTATED_CDS"/>
    <property type="molecule type" value="Genomic_DNA"/>
</dbReference>
<keyword evidence="4" id="KW-0862">Zinc</keyword>
<dbReference type="AlphaFoldDB" id="H3AUY9"/>
<dbReference type="Proteomes" id="UP000008672">
    <property type="component" value="Unassembled WGS sequence"/>
</dbReference>
<dbReference type="SUPFAM" id="SSF57667">
    <property type="entry name" value="beta-beta-alpha zinc fingers"/>
    <property type="match status" value="1"/>
</dbReference>
<feature type="compositionally biased region" description="Polar residues" evidence="7">
    <location>
        <begin position="82"/>
        <end position="95"/>
    </location>
</feature>
<feature type="region of interest" description="Disordered" evidence="7">
    <location>
        <begin position="80"/>
        <end position="108"/>
    </location>
</feature>
<dbReference type="InParanoid" id="H3AUY9"/>
<dbReference type="GO" id="GO:0033260">
    <property type="term" value="P:nuclear DNA replication"/>
    <property type="evidence" value="ECO:0007669"/>
    <property type="project" value="TreeGrafter"/>
</dbReference>
<dbReference type="Ensembl" id="ENSLACT00000013556.1">
    <property type="protein sequence ID" value="ENSLACP00000013460.1"/>
    <property type="gene ID" value="ENSLACG00000011848.1"/>
</dbReference>
<feature type="region of interest" description="Disordered" evidence="7">
    <location>
        <begin position="194"/>
        <end position="214"/>
    </location>
</feature>
<reference evidence="10" key="1">
    <citation type="submission" date="2011-08" db="EMBL/GenBank/DDBJ databases">
        <title>The draft genome of Latimeria chalumnae.</title>
        <authorList>
            <person name="Di Palma F."/>
            <person name="Alfoldi J."/>
            <person name="Johnson J."/>
            <person name="Berlin A."/>
            <person name="Gnerre S."/>
            <person name="Jaffe D."/>
            <person name="MacCallum I."/>
            <person name="Young S."/>
            <person name="Walker B.J."/>
            <person name="Lander E."/>
            <person name="Lindblad-Toh K."/>
        </authorList>
    </citation>
    <scope>NUCLEOTIDE SEQUENCE [LARGE SCALE GENOMIC DNA]</scope>
    <source>
        <strain evidence="10">Wild caught</strain>
    </source>
</reference>
<evidence type="ECO:0000259" key="8">
    <source>
        <dbReference type="Pfam" id="PF12171"/>
    </source>
</evidence>
<dbReference type="Bgee" id="ENSLACG00000011848">
    <property type="expression patterns" value="Expressed in muscle tissue and 3 other cell types or tissues"/>
</dbReference>
<organism evidence="9 10">
    <name type="scientific">Latimeria chalumnae</name>
    <name type="common">Coelacanth</name>
    <dbReference type="NCBI Taxonomy" id="7897"/>
    <lineage>
        <taxon>Eukaryota</taxon>
        <taxon>Metazoa</taxon>
        <taxon>Chordata</taxon>
        <taxon>Craniata</taxon>
        <taxon>Vertebrata</taxon>
        <taxon>Euteleostomi</taxon>
        <taxon>Coelacanthiformes</taxon>
        <taxon>Coelacanthidae</taxon>
        <taxon>Latimeria</taxon>
    </lineage>
</organism>
<dbReference type="STRING" id="7897.ENSLACP00000013460"/>
<keyword evidence="3" id="KW-0863">Zinc-finger</keyword>
<keyword evidence="6" id="KW-0539">Nucleus</keyword>
<feature type="domain" description="Zinc finger double-stranded RNA binding" evidence="8">
    <location>
        <begin position="47"/>
        <end position="72"/>
    </location>
</feature>
<sequence length="240" mass="26299">MAASVEKGKKVVKQEELRRLMREKQRQVADSKKIESPFAKYNSLGHLSCVLCNIHIKSELLWPAHILGKQHKEKVVELKGAKQTTPSPSIGNTSAVPAGKRKGADTESTTLKKVRVSGDHVQLSKFSGKAAPHQHPGLNLLQGEYSDEDDEEDDDSAKPVVTLGVEKPADIPPPAATAISSDLPADFFDSSIPPAPVVSHSGSIQKPAGPEKPVEKYEKLMLQKIKWTKSGRNFRKRCDR</sequence>
<proteinExistence type="predicted"/>
<name>H3AUY9_LATCH</name>
<dbReference type="GO" id="GO:0008270">
    <property type="term" value="F:zinc ion binding"/>
    <property type="evidence" value="ECO:0007669"/>
    <property type="project" value="UniProtKB-KW"/>
</dbReference>
<evidence type="ECO:0000256" key="2">
    <source>
        <dbReference type="ARBA" id="ARBA00022723"/>
    </source>
</evidence>
<comment type="subcellular location">
    <subcellularLocation>
        <location evidence="1">Nucleus</location>
    </subcellularLocation>
</comment>
<dbReference type="HOGENOM" id="CLU_1156061_0_0_1"/>
<evidence type="ECO:0000313" key="9">
    <source>
        <dbReference type="Ensembl" id="ENSLACP00000013460.1"/>
    </source>
</evidence>
<dbReference type="GO" id="GO:0003676">
    <property type="term" value="F:nucleic acid binding"/>
    <property type="evidence" value="ECO:0007669"/>
    <property type="project" value="InterPro"/>
</dbReference>
<evidence type="ECO:0000256" key="1">
    <source>
        <dbReference type="ARBA" id="ARBA00004123"/>
    </source>
</evidence>
<dbReference type="GO" id="GO:0005681">
    <property type="term" value="C:spliceosomal complex"/>
    <property type="evidence" value="ECO:0007669"/>
    <property type="project" value="InterPro"/>
</dbReference>
<dbReference type="PANTHER" id="PTHR13278">
    <property type="entry name" value="ZINC FINGER PROTEIN 830"/>
    <property type="match status" value="1"/>
</dbReference>
<dbReference type="EMBL" id="AFYH01146380">
    <property type="status" value="NOT_ANNOTATED_CDS"/>
    <property type="molecule type" value="Genomic_DNA"/>
</dbReference>
<feature type="region of interest" description="Disordered" evidence="7">
    <location>
        <begin position="126"/>
        <end position="157"/>
    </location>
</feature>
<feature type="compositionally biased region" description="Acidic residues" evidence="7">
    <location>
        <begin position="145"/>
        <end position="155"/>
    </location>
</feature>
<accession>H3AUY9</accession>
<dbReference type="EMBL" id="AFYH01146384">
    <property type="status" value="NOT_ANNOTATED_CDS"/>
    <property type="molecule type" value="Genomic_DNA"/>
</dbReference>
<protein>
    <submittedName>
        <fullName evidence="9">Zinc finger protein 830</fullName>
    </submittedName>
</protein>
<evidence type="ECO:0000256" key="3">
    <source>
        <dbReference type="ARBA" id="ARBA00022771"/>
    </source>
</evidence>
<dbReference type="InterPro" id="IPR040050">
    <property type="entry name" value="ZNF830-like"/>
</dbReference>
<dbReference type="OMA" id="HEKVVTI"/>
<evidence type="ECO:0000313" key="10">
    <source>
        <dbReference type="Proteomes" id="UP000008672"/>
    </source>
</evidence>
<dbReference type="GO" id="GO:0044773">
    <property type="term" value="P:mitotic DNA damage checkpoint signaling"/>
    <property type="evidence" value="ECO:0007669"/>
    <property type="project" value="TreeGrafter"/>
</dbReference>
<dbReference type="GeneTree" id="ENSGT00390000012151"/>
<dbReference type="EMBL" id="AFYH01146382">
    <property type="status" value="NOT_ANNOTATED_CDS"/>
    <property type="molecule type" value="Genomic_DNA"/>
</dbReference>
<dbReference type="InterPro" id="IPR022755">
    <property type="entry name" value="Znf_C2H2_jaz"/>
</dbReference>
<reference evidence="9" key="3">
    <citation type="submission" date="2025-09" db="UniProtKB">
        <authorList>
            <consortium name="Ensembl"/>
        </authorList>
    </citation>
    <scope>IDENTIFICATION</scope>
</reference>
<dbReference type="Pfam" id="PF12171">
    <property type="entry name" value="zf-C2H2_jaz"/>
    <property type="match status" value="1"/>
</dbReference>
<dbReference type="EMBL" id="AFYH01146381">
    <property type="status" value="NOT_ANNOTATED_CDS"/>
    <property type="molecule type" value="Genomic_DNA"/>
</dbReference>
<dbReference type="GO" id="GO:0033314">
    <property type="term" value="P:mitotic DNA replication checkpoint signaling"/>
    <property type="evidence" value="ECO:0007669"/>
    <property type="project" value="TreeGrafter"/>
</dbReference>
<evidence type="ECO:0000256" key="5">
    <source>
        <dbReference type="ARBA" id="ARBA00023054"/>
    </source>
</evidence>
<dbReference type="eggNOG" id="KOG3032">
    <property type="taxonomic scope" value="Eukaryota"/>
</dbReference>
<keyword evidence="2" id="KW-0479">Metal-binding</keyword>
<reference evidence="9" key="2">
    <citation type="submission" date="2025-08" db="UniProtKB">
        <authorList>
            <consortium name="Ensembl"/>
        </authorList>
    </citation>
    <scope>IDENTIFICATION</scope>
</reference>
<gene>
    <name evidence="9" type="primary">ZNF830</name>
</gene>
<dbReference type="InterPro" id="IPR036236">
    <property type="entry name" value="Znf_C2H2_sf"/>
</dbReference>
<evidence type="ECO:0000256" key="7">
    <source>
        <dbReference type="SAM" id="MobiDB-lite"/>
    </source>
</evidence>
<keyword evidence="5" id="KW-0175">Coiled coil</keyword>
<evidence type="ECO:0000256" key="4">
    <source>
        <dbReference type="ARBA" id="ARBA00022833"/>
    </source>
</evidence>
<dbReference type="FunCoup" id="H3AUY9">
    <property type="interactions" value="3332"/>
</dbReference>
<evidence type="ECO:0000256" key="6">
    <source>
        <dbReference type="ARBA" id="ARBA00023242"/>
    </source>
</evidence>
<dbReference type="EMBL" id="AFYH01146385">
    <property type="status" value="NOT_ANNOTATED_CDS"/>
    <property type="molecule type" value="Genomic_DNA"/>
</dbReference>